<reference evidence="9" key="2">
    <citation type="journal article" date="2021" name="PeerJ">
        <title>Extensive microbial diversity within the chicken gut microbiome revealed by metagenomics and culture.</title>
        <authorList>
            <person name="Gilroy R."/>
            <person name="Ravi A."/>
            <person name="Getino M."/>
            <person name="Pursley I."/>
            <person name="Horton D.L."/>
            <person name="Alikhan N.F."/>
            <person name="Baker D."/>
            <person name="Gharbi K."/>
            <person name="Hall N."/>
            <person name="Watson M."/>
            <person name="Adriaenssens E.M."/>
            <person name="Foster-Nyarko E."/>
            <person name="Jarju S."/>
            <person name="Secka A."/>
            <person name="Antonio M."/>
            <person name="Oren A."/>
            <person name="Chaudhuri R.R."/>
            <person name="La Ragione R."/>
            <person name="Hildebrand F."/>
            <person name="Pallen M.J."/>
        </authorList>
    </citation>
    <scope>NUCLEOTIDE SEQUENCE</scope>
    <source>
        <strain evidence="9">1063</strain>
    </source>
</reference>
<dbReference type="GO" id="GO:0003952">
    <property type="term" value="F:NAD+ synthase (glutamine-hydrolyzing) activity"/>
    <property type="evidence" value="ECO:0007669"/>
    <property type="project" value="InterPro"/>
</dbReference>
<evidence type="ECO:0000256" key="5">
    <source>
        <dbReference type="ARBA" id="ARBA00023027"/>
    </source>
</evidence>
<dbReference type="GO" id="GO:0005737">
    <property type="term" value="C:cytoplasm"/>
    <property type="evidence" value="ECO:0007669"/>
    <property type="project" value="InterPro"/>
</dbReference>
<dbReference type="EC" id="6.3.1.5" evidence="7"/>
<dbReference type="GO" id="GO:0005524">
    <property type="term" value="F:ATP binding"/>
    <property type="evidence" value="ECO:0007669"/>
    <property type="project" value="UniProtKB-KW"/>
</dbReference>
<evidence type="ECO:0000256" key="6">
    <source>
        <dbReference type="RuleBase" id="RU003811"/>
    </source>
</evidence>
<dbReference type="SUPFAM" id="SSF52402">
    <property type="entry name" value="Adenine nucleotide alpha hydrolases-like"/>
    <property type="match status" value="1"/>
</dbReference>
<reference evidence="9" key="1">
    <citation type="submission" date="2020-10" db="EMBL/GenBank/DDBJ databases">
        <authorList>
            <person name="Gilroy R."/>
        </authorList>
    </citation>
    <scope>NUCLEOTIDE SEQUENCE</scope>
    <source>
        <strain evidence="9">1063</strain>
    </source>
</reference>
<dbReference type="EMBL" id="DVMN01000024">
    <property type="protein sequence ID" value="HIU20874.1"/>
    <property type="molecule type" value="Genomic_DNA"/>
</dbReference>
<dbReference type="Gene3D" id="3.40.50.620">
    <property type="entry name" value="HUPs"/>
    <property type="match status" value="1"/>
</dbReference>
<dbReference type="CDD" id="cd00553">
    <property type="entry name" value="NAD_synthase"/>
    <property type="match status" value="1"/>
</dbReference>
<gene>
    <name evidence="9" type="primary">nadE</name>
    <name evidence="9" type="ORF">IAD51_01340</name>
</gene>
<dbReference type="InterPro" id="IPR014729">
    <property type="entry name" value="Rossmann-like_a/b/a_fold"/>
</dbReference>
<organism evidence="9 10">
    <name type="scientific">Candidatus Limadaptatus stercorigallinarum</name>
    <dbReference type="NCBI Taxonomy" id="2840845"/>
    <lineage>
        <taxon>Bacteria</taxon>
        <taxon>Bacillati</taxon>
        <taxon>Bacillota</taxon>
        <taxon>Clostridia</taxon>
        <taxon>Eubacteriales</taxon>
        <taxon>Candidatus Limadaptatus</taxon>
    </lineage>
</organism>
<comment type="pathway">
    <text evidence="1">Cofactor biosynthesis; NAD(+) biosynthesis.</text>
</comment>
<dbReference type="GO" id="GO:0009435">
    <property type="term" value="P:NAD+ biosynthetic process"/>
    <property type="evidence" value="ECO:0007669"/>
    <property type="project" value="InterPro"/>
</dbReference>
<evidence type="ECO:0000256" key="7">
    <source>
        <dbReference type="RuleBase" id="RU003812"/>
    </source>
</evidence>
<dbReference type="GO" id="GO:0004359">
    <property type="term" value="F:glutaminase activity"/>
    <property type="evidence" value="ECO:0007669"/>
    <property type="project" value="InterPro"/>
</dbReference>
<dbReference type="Pfam" id="PF02540">
    <property type="entry name" value="NAD_synthase"/>
    <property type="match status" value="1"/>
</dbReference>
<comment type="catalytic activity">
    <reaction evidence="7">
        <text>deamido-NAD(+) + NH4(+) + ATP = AMP + diphosphate + NAD(+) + H(+)</text>
        <dbReference type="Rhea" id="RHEA:21188"/>
        <dbReference type="ChEBI" id="CHEBI:15378"/>
        <dbReference type="ChEBI" id="CHEBI:28938"/>
        <dbReference type="ChEBI" id="CHEBI:30616"/>
        <dbReference type="ChEBI" id="CHEBI:33019"/>
        <dbReference type="ChEBI" id="CHEBI:57540"/>
        <dbReference type="ChEBI" id="CHEBI:58437"/>
        <dbReference type="ChEBI" id="CHEBI:456215"/>
        <dbReference type="EC" id="6.3.1.5"/>
    </reaction>
</comment>
<protein>
    <recommendedName>
        <fullName evidence="7">NH(3)-dependent NAD(+) synthetase</fullName>
        <ecNumber evidence="7">6.3.1.5</ecNumber>
    </recommendedName>
</protein>
<feature type="non-terminal residue" evidence="9">
    <location>
        <position position="191"/>
    </location>
</feature>
<comment type="caution">
    <text evidence="9">The sequence shown here is derived from an EMBL/GenBank/DDBJ whole genome shotgun (WGS) entry which is preliminary data.</text>
</comment>
<evidence type="ECO:0000256" key="3">
    <source>
        <dbReference type="ARBA" id="ARBA00022741"/>
    </source>
</evidence>
<accession>A0A9D1L0X0</accession>
<evidence type="ECO:0000259" key="8">
    <source>
        <dbReference type="Pfam" id="PF02540"/>
    </source>
</evidence>
<dbReference type="InterPro" id="IPR003694">
    <property type="entry name" value="NAD_synthase"/>
</dbReference>
<dbReference type="GO" id="GO:0008795">
    <property type="term" value="F:NAD+ synthase activity"/>
    <property type="evidence" value="ECO:0007669"/>
    <property type="project" value="UniProtKB-EC"/>
</dbReference>
<sequence length="191" mass="20145">MDIKETVAKRVAWIKGILEETGARGIVYGNSGGKDCTLTGALCRMATENVLGVIMPCQSSSNYGSDREDALAAGKAFGIEQTEVDLTAVKESMVAALGAGLEPVGAPDGAVRSALININPRLRMTALYALAQSRGYLVAGTGNLCEATVGYFTKWGDGAYDFNPIADLTVPEIYEILRYLGAPAHIIEKAP</sequence>
<keyword evidence="3 6" id="KW-0547">Nucleotide-binding</keyword>
<evidence type="ECO:0000313" key="9">
    <source>
        <dbReference type="EMBL" id="HIU20874.1"/>
    </source>
</evidence>
<keyword evidence="4 6" id="KW-0067">ATP-binding</keyword>
<feature type="domain" description="NAD/GMP synthase" evidence="8">
    <location>
        <begin position="7"/>
        <end position="191"/>
    </location>
</feature>
<proteinExistence type="inferred from homology"/>
<dbReference type="InterPro" id="IPR022310">
    <property type="entry name" value="NAD/GMP_synthase"/>
</dbReference>
<dbReference type="Proteomes" id="UP000824088">
    <property type="component" value="Unassembled WGS sequence"/>
</dbReference>
<evidence type="ECO:0000256" key="2">
    <source>
        <dbReference type="ARBA" id="ARBA00022598"/>
    </source>
</evidence>
<evidence type="ECO:0000256" key="1">
    <source>
        <dbReference type="ARBA" id="ARBA00004790"/>
    </source>
</evidence>
<dbReference type="AlphaFoldDB" id="A0A9D1L0X0"/>
<dbReference type="PANTHER" id="PTHR23090:SF9">
    <property type="entry name" value="GLUTAMINE-DEPENDENT NAD(+) SYNTHETASE"/>
    <property type="match status" value="1"/>
</dbReference>
<evidence type="ECO:0000313" key="10">
    <source>
        <dbReference type="Proteomes" id="UP000824088"/>
    </source>
</evidence>
<keyword evidence="5 6" id="KW-0520">NAD</keyword>
<dbReference type="PANTHER" id="PTHR23090">
    <property type="entry name" value="NH 3 /GLUTAMINE-DEPENDENT NAD + SYNTHETASE"/>
    <property type="match status" value="1"/>
</dbReference>
<dbReference type="NCBIfam" id="TIGR00552">
    <property type="entry name" value="nadE"/>
    <property type="match status" value="1"/>
</dbReference>
<keyword evidence="2 6" id="KW-0436">Ligase</keyword>
<name>A0A9D1L0X0_9FIRM</name>
<evidence type="ECO:0000256" key="4">
    <source>
        <dbReference type="ARBA" id="ARBA00022840"/>
    </source>
</evidence>
<comment type="similarity">
    <text evidence="6">Belongs to the NAD synthetase family.</text>
</comment>